<dbReference type="Proteomes" id="UP000016608">
    <property type="component" value="Unassembled WGS sequence"/>
</dbReference>
<proteinExistence type="predicted"/>
<evidence type="ECO:0000313" key="2">
    <source>
        <dbReference type="Proteomes" id="UP000016608"/>
    </source>
</evidence>
<gene>
    <name evidence="1" type="ORF">HMPREF0373_02333</name>
</gene>
<name>U2PIR7_EUBRA</name>
<dbReference type="HOGENOM" id="CLU_3233780_0_0_9"/>
<protein>
    <submittedName>
        <fullName evidence="1">Uncharacterized protein</fullName>
    </submittedName>
</protein>
<organism evidence="1 2">
    <name type="scientific">Eubacterium ramulus ATCC 29099</name>
    <dbReference type="NCBI Taxonomy" id="1256908"/>
    <lineage>
        <taxon>Bacteria</taxon>
        <taxon>Bacillati</taxon>
        <taxon>Bacillota</taxon>
        <taxon>Clostridia</taxon>
        <taxon>Eubacteriales</taxon>
        <taxon>Eubacteriaceae</taxon>
        <taxon>Eubacterium</taxon>
    </lineage>
</organism>
<reference evidence="1 2" key="1">
    <citation type="submission" date="2013-06" db="EMBL/GenBank/DDBJ databases">
        <authorList>
            <person name="Weinstock G."/>
            <person name="Sodergren E."/>
            <person name="Lobos E.A."/>
            <person name="Fulton L."/>
            <person name="Fulton R."/>
            <person name="Courtney L."/>
            <person name="Fronick C."/>
            <person name="O'Laughlin M."/>
            <person name="Godfrey J."/>
            <person name="Wilson R.M."/>
            <person name="Miner T."/>
            <person name="Farmer C."/>
            <person name="Delehaunty K."/>
            <person name="Cordes M."/>
            <person name="Minx P."/>
            <person name="Tomlinson C."/>
            <person name="Chen J."/>
            <person name="Wollam A."/>
            <person name="Pepin K.H."/>
            <person name="Bhonagiri V."/>
            <person name="Zhang X."/>
            <person name="Warren W."/>
            <person name="Mitreva M."/>
            <person name="Mardis E.R."/>
            <person name="Wilson R.K."/>
        </authorList>
    </citation>
    <scope>NUCLEOTIDE SEQUENCE [LARGE SCALE GENOMIC DNA]</scope>
    <source>
        <strain evidence="1 2">ATCC 29099</strain>
    </source>
</reference>
<sequence>MDKNVFDLLQFSEICTMLIARHEYMLNKGVPTKGGIPFSAIKR</sequence>
<dbReference type="EMBL" id="AWVJ01000142">
    <property type="protein sequence ID" value="ERK43644.1"/>
    <property type="molecule type" value="Genomic_DNA"/>
</dbReference>
<comment type="caution">
    <text evidence="1">The sequence shown here is derived from an EMBL/GenBank/DDBJ whole genome shotgun (WGS) entry which is preliminary data.</text>
</comment>
<keyword evidence="2" id="KW-1185">Reference proteome</keyword>
<accession>U2PIR7</accession>
<dbReference type="AlphaFoldDB" id="U2PIR7"/>
<evidence type="ECO:0000313" key="1">
    <source>
        <dbReference type="EMBL" id="ERK43644.1"/>
    </source>
</evidence>